<dbReference type="Pfam" id="PF01266">
    <property type="entry name" value="DAO"/>
    <property type="match status" value="1"/>
</dbReference>
<reference evidence="2 3" key="1">
    <citation type="submission" date="2016-10" db="EMBL/GenBank/DDBJ databases">
        <authorList>
            <person name="de Groot N.N."/>
        </authorList>
    </citation>
    <scope>NUCLEOTIDE SEQUENCE [LARGE SCALE GENOMIC DNA]</scope>
    <source>
        <strain evidence="2 3">CGMCC 1.7056</strain>
    </source>
</reference>
<dbReference type="PANTHER" id="PTHR13847">
    <property type="entry name" value="SARCOSINE DEHYDROGENASE-RELATED"/>
    <property type="match status" value="1"/>
</dbReference>
<protein>
    <submittedName>
        <fullName evidence="2">D-amino-acid dehydrogenase</fullName>
    </submittedName>
</protein>
<dbReference type="GO" id="GO:0005737">
    <property type="term" value="C:cytoplasm"/>
    <property type="evidence" value="ECO:0007669"/>
    <property type="project" value="TreeGrafter"/>
</dbReference>
<dbReference type="Gene3D" id="3.30.9.10">
    <property type="entry name" value="D-Amino Acid Oxidase, subunit A, domain 2"/>
    <property type="match status" value="1"/>
</dbReference>
<accession>A0A1I1KHE4</accession>
<dbReference type="AlphaFoldDB" id="A0A1I1KHE4"/>
<dbReference type="RefSeq" id="WP_175507659.1">
    <property type="nucleotide sequence ID" value="NZ_FOLB01000008.1"/>
</dbReference>
<dbReference type="STRING" id="574651.SAMN04487968_10828"/>
<evidence type="ECO:0000259" key="1">
    <source>
        <dbReference type="Pfam" id="PF01266"/>
    </source>
</evidence>
<proteinExistence type="predicted"/>
<dbReference type="InterPro" id="IPR036188">
    <property type="entry name" value="FAD/NAD-bd_sf"/>
</dbReference>
<organism evidence="2 3">
    <name type="scientific">Nocardioides terrae</name>
    <dbReference type="NCBI Taxonomy" id="574651"/>
    <lineage>
        <taxon>Bacteria</taxon>
        <taxon>Bacillati</taxon>
        <taxon>Actinomycetota</taxon>
        <taxon>Actinomycetes</taxon>
        <taxon>Propionibacteriales</taxon>
        <taxon>Nocardioidaceae</taxon>
        <taxon>Nocardioides</taxon>
    </lineage>
</organism>
<dbReference type="SUPFAM" id="SSF54373">
    <property type="entry name" value="FAD-linked reductases, C-terminal domain"/>
    <property type="match status" value="1"/>
</dbReference>
<keyword evidence="3" id="KW-1185">Reference proteome</keyword>
<dbReference type="Gene3D" id="3.50.50.60">
    <property type="entry name" value="FAD/NAD(P)-binding domain"/>
    <property type="match status" value="2"/>
</dbReference>
<dbReference type="InterPro" id="IPR006076">
    <property type="entry name" value="FAD-dep_OxRdtase"/>
</dbReference>
<sequence length="424" mass="45849">MNSGARVVIVGGGAVGLAAAYYLQREGAEVVVLDRGYVGDEASRGNAGWITPMLSAPIPAPGVRRYAVQAIGRPDSPVFIPPRADLGLARWLWRFWKACNPRDYHAGLAALAALNARTMPLFDELVRDDVQFSMWKKGLLFAFTSESSAQHELETLQQLAPFGYDVPTDLLDAAGMSRLEPTLSSRVAAGFLLADERHVDPQTLTRGLAERLLEGKATIREGLEVTDLEIRGGRVVAALAGGERIEADQVLLAAGAWTEPLARKLGVDVPVQGAKGYSFSLRLEHPPSHPLYLGDSKIGVSAFDDGRTRVAGTLELSGLNTRIDQRRVESIHRQAQEFLGAPAAGPIEDVWAGMRPLTYDGLPVVGRSNHYENVFVSTGHSMLGITLAPATGEAVAELMLTGRTPEVLQPFSPARFQRSRRSRT</sequence>
<dbReference type="EMBL" id="FOLB01000008">
    <property type="protein sequence ID" value="SFC56850.1"/>
    <property type="molecule type" value="Genomic_DNA"/>
</dbReference>
<feature type="domain" description="FAD dependent oxidoreductase" evidence="1">
    <location>
        <begin position="6"/>
        <end position="398"/>
    </location>
</feature>
<gene>
    <name evidence="2" type="ORF">SAMN04487968_10828</name>
</gene>
<evidence type="ECO:0000313" key="2">
    <source>
        <dbReference type="EMBL" id="SFC56850.1"/>
    </source>
</evidence>
<dbReference type="Proteomes" id="UP000198832">
    <property type="component" value="Unassembled WGS sequence"/>
</dbReference>
<evidence type="ECO:0000313" key="3">
    <source>
        <dbReference type="Proteomes" id="UP000198832"/>
    </source>
</evidence>
<name>A0A1I1KHE4_9ACTN</name>
<dbReference type="SUPFAM" id="SSF51905">
    <property type="entry name" value="FAD/NAD(P)-binding domain"/>
    <property type="match status" value="1"/>
</dbReference>